<name>A0A975CEW2_9BURK</name>
<dbReference type="AlphaFoldDB" id="A0A975CEW2"/>
<dbReference type="EMBL" id="CP071796">
    <property type="protein sequence ID" value="QTD44950.1"/>
    <property type="molecule type" value="Genomic_DNA"/>
</dbReference>
<evidence type="ECO:0008006" key="4">
    <source>
        <dbReference type="Google" id="ProtNLM"/>
    </source>
</evidence>
<reference evidence="2" key="1">
    <citation type="submission" date="2021-03" db="EMBL/GenBank/DDBJ databases">
        <title>Ottowia sp. 27C isolated from the cloaca of a Giant Asian pond turtle (Heosemys grandis).</title>
        <authorList>
            <person name="Spergser J."/>
            <person name="Busse H.-J."/>
        </authorList>
    </citation>
    <scope>NUCLEOTIDE SEQUENCE</scope>
    <source>
        <strain evidence="2">27C</strain>
    </source>
</reference>
<evidence type="ECO:0000256" key="1">
    <source>
        <dbReference type="SAM" id="SignalP"/>
    </source>
</evidence>
<gene>
    <name evidence="2" type="ORF">J1M35_18165</name>
</gene>
<feature type="chain" id="PRO_5037425511" description="Signal recognition particle subunit FFH/SRP54 (Srp54)" evidence="1">
    <location>
        <begin position="23"/>
        <end position="172"/>
    </location>
</feature>
<dbReference type="RefSeq" id="WP_208008689.1">
    <property type="nucleotide sequence ID" value="NZ_CP071796.1"/>
</dbReference>
<protein>
    <recommendedName>
        <fullName evidence="4">Signal recognition particle subunit FFH/SRP54 (Srp54)</fullName>
    </recommendedName>
</protein>
<keyword evidence="3" id="KW-1185">Reference proteome</keyword>
<evidence type="ECO:0000313" key="2">
    <source>
        <dbReference type="EMBL" id="QTD44950.1"/>
    </source>
</evidence>
<keyword evidence="1" id="KW-0732">Signal</keyword>
<dbReference type="KEGG" id="otd:J1M35_18165"/>
<proteinExistence type="predicted"/>
<feature type="signal peptide" evidence="1">
    <location>
        <begin position="1"/>
        <end position="22"/>
    </location>
</feature>
<accession>A0A975CEW2</accession>
<evidence type="ECO:0000313" key="3">
    <source>
        <dbReference type="Proteomes" id="UP000663903"/>
    </source>
</evidence>
<dbReference type="Proteomes" id="UP000663903">
    <property type="component" value="Chromosome"/>
</dbReference>
<organism evidence="2 3">
    <name type="scientific">Ottowia testudinis</name>
    <dbReference type="NCBI Taxonomy" id="2816950"/>
    <lineage>
        <taxon>Bacteria</taxon>
        <taxon>Pseudomonadati</taxon>
        <taxon>Pseudomonadota</taxon>
        <taxon>Betaproteobacteria</taxon>
        <taxon>Burkholderiales</taxon>
        <taxon>Comamonadaceae</taxon>
        <taxon>Ottowia</taxon>
    </lineage>
</organism>
<sequence>MKPISKSILALGVIAFSHLTFAQTQPVDHAAHHTGDISKSSAAVAANAEGKVKMADMDTHLKAMQAMHEKMGSAKNPEQQQALMAEQMKLMQDGMTMMKNMGADMKAMSGKMNGMNDIKPQQAGKPMGMGGMGMMGGEMMQHHQMMLKRMEMMESMMQMMVDRLSTAPTTAK</sequence>